<organism evidence="10 11">
    <name type="scientific">Belnapia rosea</name>
    <dbReference type="NCBI Taxonomy" id="938405"/>
    <lineage>
        <taxon>Bacteria</taxon>
        <taxon>Pseudomonadati</taxon>
        <taxon>Pseudomonadota</taxon>
        <taxon>Alphaproteobacteria</taxon>
        <taxon>Acetobacterales</taxon>
        <taxon>Roseomonadaceae</taxon>
        <taxon>Belnapia</taxon>
    </lineage>
</organism>
<dbReference type="GO" id="GO:0034011">
    <property type="term" value="F:L-cysteate sulfo-lyase activity"/>
    <property type="evidence" value="ECO:0007669"/>
    <property type="project" value="UniProtKB-EC"/>
</dbReference>
<dbReference type="PANTHER" id="PTHR43780">
    <property type="entry name" value="1-AMINOCYCLOPROPANE-1-CARBOXYLATE DEAMINASE-RELATED"/>
    <property type="match status" value="1"/>
</dbReference>
<feature type="active site" description="Nucleophile" evidence="7">
    <location>
        <position position="76"/>
    </location>
</feature>
<evidence type="ECO:0000313" key="10">
    <source>
        <dbReference type="EMBL" id="SDD10480.1"/>
    </source>
</evidence>
<dbReference type="GO" id="GO:0019148">
    <property type="term" value="F:D-cysteine desulfhydrase activity"/>
    <property type="evidence" value="ECO:0007669"/>
    <property type="project" value="TreeGrafter"/>
</dbReference>
<reference evidence="10 11" key="1">
    <citation type="submission" date="2016-10" db="EMBL/GenBank/DDBJ databases">
        <authorList>
            <person name="de Groot N.N."/>
        </authorList>
    </citation>
    <scope>NUCLEOTIDE SEQUENCE [LARGE SCALE GENOMIC DNA]</scope>
    <source>
        <strain evidence="10 11">CPCC 100156</strain>
    </source>
</reference>
<evidence type="ECO:0000256" key="2">
    <source>
        <dbReference type="ARBA" id="ARBA00008639"/>
    </source>
</evidence>
<dbReference type="NCBIfam" id="TIGR01275">
    <property type="entry name" value="ACC_deam_rel"/>
    <property type="match status" value="1"/>
</dbReference>
<comment type="similarity">
    <text evidence="2">Belongs to the ACC deaminase/D-cysteine desulfhydrase family.</text>
</comment>
<comment type="cofactor">
    <cofactor evidence="1">
        <name>pyridoxal 5'-phosphate</name>
        <dbReference type="ChEBI" id="CHEBI:597326"/>
    </cofactor>
</comment>
<dbReference type="SUPFAM" id="SSF53686">
    <property type="entry name" value="Tryptophan synthase beta subunit-like PLP-dependent enzymes"/>
    <property type="match status" value="1"/>
</dbReference>
<dbReference type="InterPro" id="IPR001926">
    <property type="entry name" value="TrpB-like_PALP"/>
</dbReference>
<evidence type="ECO:0000259" key="9">
    <source>
        <dbReference type="Pfam" id="PF00291"/>
    </source>
</evidence>
<dbReference type="EC" id="4.4.1.25" evidence="5"/>
<feature type="domain" description="Tryptophan synthase beta chain-like PALP" evidence="9">
    <location>
        <begin position="9"/>
        <end position="318"/>
    </location>
</feature>
<name>A0A1G6S0M6_9PROT</name>
<proteinExistence type="inferred from homology"/>
<evidence type="ECO:0000313" key="11">
    <source>
        <dbReference type="Proteomes" id="UP000198925"/>
    </source>
</evidence>
<accession>A0A1G6S0M6</accession>
<keyword evidence="3 8" id="KW-0663">Pyridoxal phosphate</keyword>
<gene>
    <name evidence="10" type="ORF">SAMN04487779_1004224</name>
</gene>
<sequence>MNLARFPRIRLGHLPTPLEPMEQLSRHLGGPRLWIKRDDCTGLSTGGNKTRKLEYLCADAQAQGADILITQGATQSNHARQTAAAAAKLGLDCLILLEDRTGSTDPAYTQSGNVLMDRLHGAQVARRPGGADMQAEMEAVAADLRAKGRKPYVIPGGGSNPVGALGYVNAALELVAQAAEMGLRIDHLVHATGSAGTQAGLVAGLVALNSGIPVLGIGVRAPKPKQEANVLALAERTAAHLGLPGLIKAEHVVANCDYVGQGYGIPTEGMVEAVKLVAQKEGILLDPVYSGKGMAGLIDLIQRGHFAKDQNIVFLHTGGQAGLFGYPEAFGLPGDVAA</sequence>
<evidence type="ECO:0000256" key="7">
    <source>
        <dbReference type="PIRSR" id="PIRSR006278-1"/>
    </source>
</evidence>
<evidence type="ECO:0000256" key="3">
    <source>
        <dbReference type="ARBA" id="ARBA00022898"/>
    </source>
</evidence>
<dbReference type="PANTHER" id="PTHR43780:SF2">
    <property type="entry name" value="1-AMINOCYCLOPROPANE-1-CARBOXYLATE DEAMINASE-RELATED"/>
    <property type="match status" value="1"/>
</dbReference>
<dbReference type="STRING" id="938405.SAMN02927895_04311"/>
<dbReference type="Pfam" id="PF00291">
    <property type="entry name" value="PALP"/>
    <property type="match status" value="1"/>
</dbReference>
<dbReference type="Gene3D" id="3.40.50.1100">
    <property type="match status" value="2"/>
</dbReference>
<dbReference type="Proteomes" id="UP000198925">
    <property type="component" value="Unassembled WGS sequence"/>
</dbReference>
<evidence type="ECO:0000256" key="4">
    <source>
        <dbReference type="ARBA" id="ARBA00023239"/>
    </source>
</evidence>
<evidence type="ECO:0000256" key="5">
    <source>
        <dbReference type="ARBA" id="ARBA00066825"/>
    </source>
</evidence>
<feature type="modified residue" description="N6-(pyridoxal phosphate)lysine" evidence="8">
    <location>
        <position position="49"/>
    </location>
</feature>
<dbReference type="FunFam" id="3.40.50.1100:FF:000017">
    <property type="entry name" value="D-cysteine desulfhydrase"/>
    <property type="match status" value="1"/>
</dbReference>
<dbReference type="RefSeq" id="WP_090663173.1">
    <property type="nucleotide sequence ID" value="NZ_FMZX01000004.1"/>
</dbReference>
<dbReference type="InterPro" id="IPR036052">
    <property type="entry name" value="TrpB-like_PALP_sf"/>
</dbReference>
<dbReference type="NCBIfam" id="NF003031">
    <property type="entry name" value="PRK03910.1-4"/>
    <property type="match status" value="1"/>
</dbReference>
<evidence type="ECO:0000256" key="8">
    <source>
        <dbReference type="PIRSR" id="PIRSR006278-2"/>
    </source>
</evidence>
<evidence type="ECO:0000256" key="6">
    <source>
        <dbReference type="ARBA" id="ARBA00068519"/>
    </source>
</evidence>
<dbReference type="InterPro" id="IPR005966">
    <property type="entry name" value="D-Cys_desShydrase"/>
</dbReference>
<keyword evidence="11" id="KW-1185">Reference proteome</keyword>
<evidence type="ECO:0000256" key="1">
    <source>
        <dbReference type="ARBA" id="ARBA00001933"/>
    </source>
</evidence>
<keyword evidence="4" id="KW-0456">Lyase</keyword>
<dbReference type="InterPro" id="IPR027278">
    <property type="entry name" value="ACCD_DCysDesulf"/>
</dbReference>
<dbReference type="PIRSF" id="PIRSF006278">
    <property type="entry name" value="ACCD_DCysDesulf"/>
    <property type="match status" value="1"/>
</dbReference>
<dbReference type="EMBL" id="FMZX01000004">
    <property type="protein sequence ID" value="SDD10480.1"/>
    <property type="molecule type" value="Genomic_DNA"/>
</dbReference>
<dbReference type="AlphaFoldDB" id="A0A1G6S0M6"/>
<protein>
    <recommendedName>
        <fullName evidence="6">L-cysteate sulfo-lyase</fullName>
        <ecNumber evidence="5">4.4.1.25</ecNumber>
    </recommendedName>
</protein>